<dbReference type="SMART" id="SM00014">
    <property type="entry name" value="acidPPc"/>
    <property type="match status" value="1"/>
</dbReference>
<proteinExistence type="predicted"/>
<keyword evidence="5" id="KW-1185">Reference proteome</keyword>
<dbReference type="AlphaFoldDB" id="A0A841FG89"/>
<evidence type="ECO:0000313" key="5">
    <source>
        <dbReference type="Proteomes" id="UP000548476"/>
    </source>
</evidence>
<organism evidence="4 5">
    <name type="scientific">Phytomonospora endophytica</name>
    <dbReference type="NCBI Taxonomy" id="714109"/>
    <lineage>
        <taxon>Bacteria</taxon>
        <taxon>Bacillati</taxon>
        <taxon>Actinomycetota</taxon>
        <taxon>Actinomycetes</taxon>
        <taxon>Micromonosporales</taxon>
        <taxon>Micromonosporaceae</taxon>
        <taxon>Phytomonospora</taxon>
    </lineage>
</organism>
<keyword evidence="4" id="KW-0378">Hydrolase</keyword>
<keyword evidence="2" id="KW-0812">Transmembrane</keyword>
<dbReference type="CDD" id="cd03392">
    <property type="entry name" value="PAP2_like_2"/>
    <property type="match status" value="1"/>
</dbReference>
<feature type="transmembrane region" description="Helical" evidence="2">
    <location>
        <begin position="217"/>
        <end position="237"/>
    </location>
</feature>
<name>A0A841FG89_9ACTN</name>
<dbReference type="Pfam" id="PF01569">
    <property type="entry name" value="PAP2"/>
    <property type="match status" value="1"/>
</dbReference>
<dbReference type="SUPFAM" id="SSF48317">
    <property type="entry name" value="Acid phosphatase/Vanadium-dependent haloperoxidase"/>
    <property type="match status" value="1"/>
</dbReference>
<feature type="transmembrane region" description="Helical" evidence="2">
    <location>
        <begin position="189"/>
        <end position="210"/>
    </location>
</feature>
<feature type="domain" description="Phosphatidic acid phosphatase type 2/haloperoxidase" evidence="3">
    <location>
        <begin position="147"/>
        <end position="260"/>
    </location>
</feature>
<dbReference type="PANTHER" id="PTHR14969">
    <property type="entry name" value="SPHINGOSINE-1-PHOSPHATE PHOSPHOHYDROLASE"/>
    <property type="match status" value="1"/>
</dbReference>
<dbReference type="GO" id="GO:0050380">
    <property type="term" value="F:undecaprenyl-diphosphatase activity"/>
    <property type="evidence" value="ECO:0007669"/>
    <property type="project" value="UniProtKB-EC"/>
</dbReference>
<sequence>MQWSLLASLVIAAQVVAFAYAIVWSLRPAVARIGGTSWARAAGDRGRAGFSRLTVWVAAEALILIAGAGAVLLFGSMFAEILDGVVEGDDMTVVDAPTVDWLADRRVPVLNQVEIAVTDLGGTLLLTAGVAVTAFVVARARRSWGPVLLALAGLGGIQILVNGIKLIIARERPNPPMHLVTATGFSFPSGHSSTSLVGFAVIAWLLCLVTGSATAKATAWTAGAVGTVAVGLSRIYLGVHYPSDVLGGWLLGLTWLAALGAATLAWRMRQRASRSPRKASPAGATRRKNPSVCSPGVMPPSQSGSPSR</sequence>
<feature type="transmembrane region" description="Helical" evidence="2">
    <location>
        <begin position="6"/>
        <end position="26"/>
    </location>
</feature>
<dbReference type="InterPro" id="IPR000326">
    <property type="entry name" value="PAP2/HPO"/>
</dbReference>
<dbReference type="EMBL" id="JACHGT010000003">
    <property type="protein sequence ID" value="MBB6034013.1"/>
    <property type="molecule type" value="Genomic_DNA"/>
</dbReference>
<accession>A0A841FG89</accession>
<keyword evidence="2" id="KW-1133">Transmembrane helix</keyword>
<feature type="region of interest" description="Disordered" evidence="1">
    <location>
        <begin position="272"/>
        <end position="308"/>
    </location>
</feature>
<dbReference type="InterPro" id="IPR036938">
    <property type="entry name" value="PAP2/HPO_sf"/>
</dbReference>
<evidence type="ECO:0000256" key="2">
    <source>
        <dbReference type="SAM" id="Phobius"/>
    </source>
</evidence>
<feature type="transmembrane region" description="Helical" evidence="2">
    <location>
        <begin position="147"/>
        <end position="169"/>
    </location>
</feature>
<dbReference type="PANTHER" id="PTHR14969:SF13">
    <property type="entry name" value="AT30094P"/>
    <property type="match status" value="1"/>
</dbReference>
<feature type="transmembrane region" description="Helical" evidence="2">
    <location>
        <begin position="55"/>
        <end position="79"/>
    </location>
</feature>
<feature type="transmembrane region" description="Helical" evidence="2">
    <location>
        <begin position="249"/>
        <end position="268"/>
    </location>
</feature>
<dbReference type="Proteomes" id="UP000548476">
    <property type="component" value="Unassembled WGS sequence"/>
</dbReference>
<evidence type="ECO:0000259" key="3">
    <source>
        <dbReference type="SMART" id="SM00014"/>
    </source>
</evidence>
<dbReference type="EC" id="3.6.1.27" evidence="4"/>
<comment type="caution">
    <text evidence="4">The sequence shown here is derived from an EMBL/GenBank/DDBJ whole genome shotgun (WGS) entry which is preliminary data.</text>
</comment>
<evidence type="ECO:0000313" key="4">
    <source>
        <dbReference type="EMBL" id="MBB6034013.1"/>
    </source>
</evidence>
<keyword evidence="2" id="KW-0472">Membrane</keyword>
<feature type="transmembrane region" description="Helical" evidence="2">
    <location>
        <begin position="120"/>
        <end position="140"/>
    </location>
</feature>
<dbReference type="Gene3D" id="1.20.144.10">
    <property type="entry name" value="Phosphatidic acid phosphatase type 2/haloperoxidase"/>
    <property type="match status" value="1"/>
</dbReference>
<gene>
    <name evidence="4" type="ORF">HNR73_001863</name>
</gene>
<evidence type="ECO:0000256" key="1">
    <source>
        <dbReference type="SAM" id="MobiDB-lite"/>
    </source>
</evidence>
<reference evidence="4 5" key="1">
    <citation type="submission" date="2020-08" db="EMBL/GenBank/DDBJ databases">
        <title>Genomic Encyclopedia of Type Strains, Phase IV (KMG-IV): sequencing the most valuable type-strain genomes for metagenomic binning, comparative biology and taxonomic classification.</title>
        <authorList>
            <person name="Goeker M."/>
        </authorList>
    </citation>
    <scope>NUCLEOTIDE SEQUENCE [LARGE SCALE GENOMIC DNA]</scope>
    <source>
        <strain evidence="4 5">YIM 65646</strain>
    </source>
</reference>
<protein>
    <submittedName>
        <fullName evidence="4">Undecaprenyl-diphosphatase</fullName>
        <ecNumber evidence="4">3.6.1.27</ecNumber>
    </submittedName>
</protein>